<evidence type="ECO:0000256" key="1">
    <source>
        <dbReference type="ARBA" id="ARBA00038158"/>
    </source>
</evidence>
<dbReference type="SUPFAM" id="SSF53335">
    <property type="entry name" value="S-adenosyl-L-methionine-dependent methyltransferases"/>
    <property type="match status" value="1"/>
</dbReference>
<sequence>MSGEQADKSPSPVPPAAGSPAAAETSTGILPAAHWTEQEIPDDADSALGDDVSSSTASLATSILEYRTVLGRTFHSDRVTDNQYWGPNDEKQSESADVIHHALLLVLDGKLTAAPIPKDIKKVLDIGTGTGSWAMDFADEYPACEVIGTDISPIQPGWVPPNLRFEIEDASAPWTFPSDSFDFVHMRYLFGSFSDWNALYREAYRVTKPGGWIESFEASSQFTADDGTVPEGSPMHQWGKVYDEAGKKFGRSFSVIDDNVQVPGIEAAGFVDLKVIDGKLPLNGWMKDPKWKEVGQFAQLALEQDIEGYVLFVWTQVMGWTPEETKVFIAHFRKQLRDRNCHSYFKYRIVTARKPE</sequence>
<organism evidence="3 4">
    <name type="scientific">Cercophora newfieldiana</name>
    <dbReference type="NCBI Taxonomy" id="92897"/>
    <lineage>
        <taxon>Eukaryota</taxon>
        <taxon>Fungi</taxon>
        <taxon>Dikarya</taxon>
        <taxon>Ascomycota</taxon>
        <taxon>Pezizomycotina</taxon>
        <taxon>Sordariomycetes</taxon>
        <taxon>Sordariomycetidae</taxon>
        <taxon>Sordariales</taxon>
        <taxon>Lasiosphaeriaceae</taxon>
        <taxon>Cercophora</taxon>
    </lineage>
</organism>
<evidence type="ECO:0000313" key="4">
    <source>
        <dbReference type="Proteomes" id="UP001174936"/>
    </source>
</evidence>
<name>A0AA39YDY9_9PEZI</name>
<gene>
    <name evidence="3" type="ORF">B0T16DRAFT_327178</name>
</gene>
<dbReference type="AlphaFoldDB" id="A0AA39YDY9"/>
<dbReference type="Proteomes" id="UP001174936">
    <property type="component" value="Unassembled WGS sequence"/>
</dbReference>
<evidence type="ECO:0000256" key="2">
    <source>
        <dbReference type="SAM" id="MobiDB-lite"/>
    </source>
</evidence>
<dbReference type="GO" id="GO:0008168">
    <property type="term" value="F:methyltransferase activity"/>
    <property type="evidence" value="ECO:0007669"/>
    <property type="project" value="UniProtKB-KW"/>
</dbReference>
<keyword evidence="3" id="KW-0489">Methyltransferase</keyword>
<dbReference type="Gene3D" id="3.40.50.150">
    <property type="entry name" value="Vaccinia Virus protein VP39"/>
    <property type="match status" value="1"/>
</dbReference>
<comment type="caution">
    <text evidence="3">The sequence shown here is derived from an EMBL/GenBank/DDBJ whole genome shotgun (WGS) entry which is preliminary data.</text>
</comment>
<accession>A0AA39YDY9</accession>
<dbReference type="PANTHER" id="PTHR43591">
    <property type="entry name" value="METHYLTRANSFERASE"/>
    <property type="match status" value="1"/>
</dbReference>
<dbReference type="Pfam" id="PF13489">
    <property type="entry name" value="Methyltransf_23"/>
    <property type="match status" value="1"/>
</dbReference>
<dbReference type="PANTHER" id="PTHR43591:SF10">
    <property type="entry name" value="ABC TRANSMEMBRANE TYPE-1 DOMAIN-CONTAINING PROTEIN-RELATED"/>
    <property type="match status" value="1"/>
</dbReference>
<protein>
    <submittedName>
        <fullName evidence="3">S-adenosyl-L-methionine-dependent methyltransferase</fullName>
    </submittedName>
</protein>
<keyword evidence="4" id="KW-1185">Reference proteome</keyword>
<dbReference type="EMBL" id="JAULSV010000003">
    <property type="protein sequence ID" value="KAK0649230.1"/>
    <property type="molecule type" value="Genomic_DNA"/>
</dbReference>
<dbReference type="GO" id="GO:0032259">
    <property type="term" value="P:methylation"/>
    <property type="evidence" value="ECO:0007669"/>
    <property type="project" value="UniProtKB-KW"/>
</dbReference>
<proteinExistence type="inferred from homology"/>
<dbReference type="InterPro" id="IPR029063">
    <property type="entry name" value="SAM-dependent_MTases_sf"/>
</dbReference>
<dbReference type="CDD" id="cd02440">
    <property type="entry name" value="AdoMet_MTases"/>
    <property type="match status" value="1"/>
</dbReference>
<comment type="similarity">
    <text evidence="1">Belongs to the methyltransferase superfamily. LaeA methyltransferase family.</text>
</comment>
<feature type="region of interest" description="Disordered" evidence="2">
    <location>
        <begin position="1"/>
        <end position="52"/>
    </location>
</feature>
<reference evidence="3" key="1">
    <citation type="submission" date="2023-06" db="EMBL/GenBank/DDBJ databases">
        <title>Genome-scale phylogeny and comparative genomics of the fungal order Sordariales.</title>
        <authorList>
            <consortium name="Lawrence Berkeley National Laboratory"/>
            <person name="Hensen N."/>
            <person name="Bonometti L."/>
            <person name="Westerberg I."/>
            <person name="Brannstrom I.O."/>
            <person name="Guillou S."/>
            <person name="Cros-Aarteil S."/>
            <person name="Calhoun S."/>
            <person name="Haridas S."/>
            <person name="Kuo A."/>
            <person name="Mondo S."/>
            <person name="Pangilinan J."/>
            <person name="Riley R."/>
            <person name="Labutti K."/>
            <person name="Andreopoulos B."/>
            <person name="Lipzen A."/>
            <person name="Chen C."/>
            <person name="Yanf M."/>
            <person name="Daum C."/>
            <person name="Ng V."/>
            <person name="Clum A."/>
            <person name="Steindorff A."/>
            <person name="Ohm R."/>
            <person name="Martin F."/>
            <person name="Silar P."/>
            <person name="Natvig D."/>
            <person name="Lalanne C."/>
            <person name="Gautier V."/>
            <person name="Ament-Velasquez S.L."/>
            <person name="Kruys A."/>
            <person name="Hutchinson M.I."/>
            <person name="Powell A.J."/>
            <person name="Barry K."/>
            <person name="Miller A.N."/>
            <person name="Grigoriev I.V."/>
            <person name="Debuchy R."/>
            <person name="Gladieux P."/>
            <person name="Thoren M.H."/>
            <person name="Johannesson H."/>
        </authorList>
    </citation>
    <scope>NUCLEOTIDE SEQUENCE</scope>
    <source>
        <strain evidence="3">SMH2532-1</strain>
    </source>
</reference>
<evidence type="ECO:0000313" key="3">
    <source>
        <dbReference type="EMBL" id="KAK0649230.1"/>
    </source>
</evidence>
<keyword evidence="3" id="KW-0808">Transferase</keyword>